<evidence type="ECO:0000313" key="2">
    <source>
        <dbReference type="EMBL" id="WRW39224.1"/>
    </source>
</evidence>
<organism evidence="2 3">
    <name type="scientific">Rhizobium indigoferae</name>
    <dbReference type="NCBI Taxonomy" id="158891"/>
    <lineage>
        <taxon>Bacteria</taxon>
        <taxon>Pseudomonadati</taxon>
        <taxon>Pseudomonadota</taxon>
        <taxon>Alphaproteobacteria</taxon>
        <taxon>Hyphomicrobiales</taxon>
        <taxon>Rhizobiaceae</taxon>
        <taxon>Rhizobium/Agrobacterium group</taxon>
        <taxon>Rhizobium</taxon>
    </lineage>
</organism>
<reference evidence="2 3" key="1">
    <citation type="submission" date="2023-12" db="EMBL/GenBank/DDBJ databases">
        <authorList>
            <person name="Menendez E."/>
            <person name="Kaur S."/>
            <person name="Flores-Felix J.D."/>
            <person name="diCenzo G.C."/>
            <person name="Peix A."/>
            <person name="Velazquez E."/>
        </authorList>
    </citation>
    <scope>NUCLEOTIDE SEQUENCE [LARGE SCALE GENOMIC DNA]</scope>
    <source>
        <strain evidence="2 3">CIP 108029</strain>
        <plasmid evidence="2 3">pRinCIP108029d</plasmid>
    </source>
</reference>
<protein>
    <submittedName>
        <fullName evidence="2">Uncharacterized protein</fullName>
    </submittedName>
</protein>
<evidence type="ECO:0000313" key="3">
    <source>
        <dbReference type="Proteomes" id="UP001322785"/>
    </source>
</evidence>
<dbReference type="Proteomes" id="UP001322785">
    <property type="component" value="Plasmid pRinCIP108029d"/>
</dbReference>
<evidence type="ECO:0000256" key="1">
    <source>
        <dbReference type="SAM" id="MobiDB-lite"/>
    </source>
</evidence>
<geneLocation type="plasmid" evidence="2 3">
    <name>pRinCIP108029d</name>
</geneLocation>
<sequence length="93" mass="10504">MTMILSDQLVEGWQHEQREHRADQHAHDHNDGEAARGPRPLSTTNFSERWPYDKNSTRSFDAPAIEHGSRNTNTPTAIIALIGAGMLLEDARR</sequence>
<gene>
    <name evidence="2" type="ORF">U5G49_006282</name>
</gene>
<keyword evidence="2" id="KW-0614">Plasmid</keyword>
<feature type="region of interest" description="Disordered" evidence="1">
    <location>
        <begin position="1"/>
        <end position="54"/>
    </location>
</feature>
<feature type="compositionally biased region" description="Basic and acidic residues" evidence="1">
    <location>
        <begin position="13"/>
        <end position="36"/>
    </location>
</feature>
<proteinExistence type="predicted"/>
<dbReference type="RefSeq" id="WP_193445400.1">
    <property type="nucleotide sequence ID" value="NZ_BSOQ01000011.1"/>
</dbReference>
<dbReference type="EMBL" id="CP140637">
    <property type="protein sequence ID" value="WRW39224.1"/>
    <property type="molecule type" value="Genomic_DNA"/>
</dbReference>
<accession>A0ABZ1DSQ8</accession>
<name>A0ABZ1DSQ8_9HYPH</name>
<keyword evidence="3" id="KW-1185">Reference proteome</keyword>